<sequence>MSGRPTAGRQVTMEIQDTARQGGAALPSSTQSHLPRNHLCQRLDGKRGCSLCGVTREDLLTDFGRFYRSLCVSQYGYDSKDIGAVRRHMRDFLNGLDNLHE</sequence>
<keyword evidence="2" id="KW-1185">Reference proteome</keyword>
<dbReference type="Gene3D" id="3.90.1520.10">
    <property type="entry name" value="H-NOX domain"/>
    <property type="match status" value="1"/>
</dbReference>
<organism evidence="1 2">
    <name type="scientific">Hypsibius exemplaris</name>
    <name type="common">Freshwater tardigrade</name>
    <dbReference type="NCBI Taxonomy" id="2072580"/>
    <lineage>
        <taxon>Eukaryota</taxon>
        <taxon>Metazoa</taxon>
        <taxon>Ecdysozoa</taxon>
        <taxon>Tardigrada</taxon>
        <taxon>Eutardigrada</taxon>
        <taxon>Parachela</taxon>
        <taxon>Hypsibioidea</taxon>
        <taxon>Hypsibiidae</taxon>
        <taxon>Hypsibius</taxon>
    </lineage>
</organism>
<comment type="caution">
    <text evidence="1">The sequence shown here is derived from an EMBL/GenBank/DDBJ whole genome shotgun (WGS) entry which is preliminary data.</text>
</comment>
<dbReference type="OrthoDB" id="6127067at2759"/>
<reference evidence="2" key="1">
    <citation type="submission" date="2017-01" db="EMBL/GenBank/DDBJ databases">
        <title>Comparative genomics of anhydrobiosis in the tardigrade Hypsibius dujardini.</title>
        <authorList>
            <person name="Yoshida Y."/>
            <person name="Koutsovoulos G."/>
            <person name="Laetsch D."/>
            <person name="Stevens L."/>
            <person name="Kumar S."/>
            <person name="Horikawa D."/>
            <person name="Ishino K."/>
            <person name="Komine S."/>
            <person name="Tomita M."/>
            <person name="Blaxter M."/>
            <person name="Arakawa K."/>
        </authorList>
    </citation>
    <scope>NUCLEOTIDE SEQUENCE [LARGE SCALE GENOMIC DNA]</scope>
    <source>
        <strain evidence="2">Z151</strain>
    </source>
</reference>
<evidence type="ECO:0000313" key="2">
    <source>
        <dbReference type="Proteomes" id="UP000192578"/>
    </source>
</evidence>
<dbReference type="InterPro" id="IPR038158">
    <property type="entry name" value="H-NOX_domain_sf"/>
</dbReference>
<dbReference type="EMBL" id="MTYJ01000918">
    <property type="protein sequence ID" value="OWA55532.1"/>
    <property type="molecule type" value="Genomic_DNA"/>
</dbReference>
<name>A0A9X6NKH4_HYPEX</name>
<gene>
    <name evidence="1" type="ORF">BV898_19916</name>
</gene>
<proteinExistence type="predicted"/>
<evidence type="ECO:0000313" key="1">
    <source>
        <dbReference type="EMBL" id="OWA55532.1"/>
    </source>
</evidence>
<protein>
    <submittedName>
        <fullName evidence="1">Uncharacterized protein</fullName>
    </submittedName>
</protein>
<dbReference type="GO" id="GO:0020037">
    <property type="term" value="F:heme binding"/>
    <property type="evidence" value="ECO:0007669"/>
    <property type="project" value="InterPro"/>
</dbReference>
<dbReference type="AlphaFoldDB" id="A0A9X6NKH4"/>
<accession>A0A9X6NKH4</accession>
<dbReference type="Proteomes" id="UP000192578">
    <property type="component" value="Unassembled WGS sequence"/>
</dbReference>